<comment type="subunit">
    <text evidence="4">In the native structure, TdcB is in a dimeric form, whereas in the TdcB-AMP complex, it exists in a tetrameric form (dimer of dimers).</text>
</comment>
<dbReference type="InterPro" id="IPR044561">
    <property type="entry name" value="ACT_ThrD-II-like"/>
</dbReference>
<evidence type="ECO:0000259" key="11">
    <source>
        <dbReference type="Pfam" id="PF00291"/>
    </source>
</evidence>
<feature type="compositionally biased region" description="Low complexity" evidence="10">
    <location>
        <begin position="451"/>
        <end position="461"/>
    </location>
</feature>
<protein>
    <recommendedName>
        <fullName evidence="6">L-threonine dehydratase catabolic TdcB</fullName>
        <ecNumber evidence="5">4.3.1.19</ecNumber>
    </recommendedName>
</protein>
<feature type="domain" description="Tryptophan synthase beta chain-like PALP" evidence="11">
    <location>
        <begin position="40"/>
        <end position="330"/>
    </location>
</feature>
<dbReference type="InterPro" id="IPR050147">
    <property type="entry name" value="Ser/Thr_Dehydratase"/>
</dbReference>
<comment type="similarity">
    <text evidence="3">Belongs to the serine/threonine dehydratase family.</text>
</comment>
<feature type="domain" description="ACT" evidence="12">
    <location>
        <begin position="354"/>
        <end position="391"/>
    </location>
</feature>
<dbReference type="CDD" id="cd04886">
    <property type="entry name" value="ACT_ThrD-II-like"/>
    <property type="match status" value="1"/>
</dbReference>
<evidence type="ECO:0000259" key="12">
    <source>
        <dbReference type="Pfam" id="PF01842"/>
    </source>
</evidence>
<evidence type="ECO:0000256" key="2">
    <source>
        <dbReference type="ARBA" id="ARBA00004958"/>
    </source>
</evidence>
<proteinExistence type="inferred from homology"/>
<dbReference type="Pfam" id="PF01842">
    <property type="entry name" value="ACT"/>
    <property type="match status" value="1"/>
</dbReference>
<evidence type="ECO:0000256" key="4">
    <source>
        <dbReference type="ARBA" id="ARBA00011447"/>
    </source>
</evidence>
<dbReference type="Gene3D" id="3.40.50.1100">
    <property type="match status" value="2"/>
</dbReference>
<dbReference type="PANTHER" id="PTHR48078:SF6">
    <property type="entry name" value="L-THREONINE DEHYDRATASE CATABOLIC TDCB"/>
    <property type="match status" value="1"/>
</dbReference>
<dbReference type="Proteomes" id="UP001321477">
    <property type="component" value="Chromosome"/>
</dbReference>
<dbReference type="PANTHER" id="PTHR48078">
    <property type="entry name" value="THREONINE DEHYDRATASE, MITOCHONDRIAL-RELATED"/>
    <property type="match status" value="1"/>
</dbReference>
<dbReference type="InterPro" id="IPR036052">
    <property type="entry name" value="TrpB-like_PALP_sf"/>
</dbReference>
<keyword evidence="7" id="KW-0021">Allosteric enzyme</keyword>
<dbReference type="SUPFAM" id="SSF53686">
    <property type="entry name" value="Tryptophan synthase beta subunit-like PLP-dependent enzymes"/>
    <property type="match status" value="1"/>
</dbReference>
<dbReference type="Pfam" id="PF00291">
    <property type="entry name" value="PALP"/>
    <property type="match status" value="1"/>
</dbReference>
<feature type="compositionally biased region" description="Low complexity" evidence="10">
    <location>
        <begin position="426"/>
        <end position="437"/>
    </location>
</feature>
<dbReference type="InterPro" id="IPR002912">
    <property type="entry name" value="ACT_dom"/>
</dbReference>
<keyword evidence="14" id="KW-1185">Reference proteome</keyword>
<dbReference type="EMBL" id="AP027734">
    <property type="protein sequence ID" value="BDZ55865.1"/>
    <property type="molecule type" value="Genomic_DNA"/>
</dbReference>
<keyword evidence="8" id="KW-0663">Pyridoxal phosphate</keyword>
<gene>
    <name evidence="13" type="ORF">GCM10025870_29380</name>
</gene>
<reference evidence="14" key="1">
    <citation type="journal article" date="2019" name="Int. J. Syst. Evol. Microbiol.">
        <title>The Global Catalogue of Microorganisms (GCM) 10K type strain sequencing project: providing services to taxonomists for standard genome sequencing and annotation.</title>
        <authorList>
            <consortium name="The Broad Institute Genomics Platform"/>
            <consortium name="The Broad Institute Genome Sequencing Center for Infectious Disease"/>
            <person name="Wu L."/>
            <person name="Ma J."/>
        </authorList>
    </citation>
    <scope>NUCLEOTIDE SEQUENCE [LARGE SCALE GENOMIC DNA]</scope>
    <source>
        <strain evidence="14">NBRC 109019</strain>
    </source>
</reference>
<dbReference type="NCBIfam" id="TIGR01127">
    <property type="entry name" value="ilvA_1Cterm"/>
    <property type="match status" value="1"/>
</dbReference>
<dbReference type="InterPro" id="IPR005789">
    <property type="entry name" value="Thr_deHydtase_catblc"/>
</dbReference>
<organism evidence="13 14">
    <name type="scientific">Agromyces marinus</name>
    <dbReference type="NCBI Taxonomy" id="1389020"/>
    <lineage>
        <taxon>Bacteria</taxon>
        <taxon>Bacillati</taxon>
        <taxon>Actinomycetota</taxon>
        <taxon>Actinomycetes</taxon>
        <taxon>Micrococcales</taxon>
        <taxon>Microbacteriaceae</taxon>
        <taxon>Agromyces</taxon>
    </lineage>
</organism>
<evidence type="ECO:0000256" key="8">
    <source>
        <dbReference type="ARBA" id="ARBA00022898"/>
    </source>
</evidence>
<evidence type="ECO:0000313" key="13">
    <source>
        <dbReference type="EMBL" id="BDZ55865.1"/>
    </source>
</evidence>
<evidence type="ECO:0000256" key="9">
    <source>
        <dbReference type="ARBA" id="ARBA00023239"/>
    </source>
</evidence>
<sequence length="461" mass="47624">MNHAPETTAQPIAQPAPPEAAVIPGPTLADFEHAQRTVAPVARRTPMETSRHLGRLIGAPVHLKCENLQRTGSYKLRGAFNRLSALSAGERARGVVAASAGNHAQGVAYAARELGIRATIFMPVGVALPKLEATRDYGADVVLSGETIGETLEAAARFADETGATIIPPFDHADVVAGQGTLGLEILEQAPDATTVVVPIGGGGLASGVASAMKQKAAALGRSIRVIGVQAENAAPYVPSLALGEAVTVPVVPTIADGIAVYRPGELNLEIIRESVDEVVTVTEDDIARALLVLLERAKLVVEPAGAVGVAALMTGKVEADGPVVVVLSGGNIDPLLMQRVIAHGLAASDRYLTLRIGLPDRPGQLARISELLAEAKANVVEVLHTRHGAGMQISEVALELSVETRGPPTGPRSSRSCAARATNPRSSRSDAVAASATPPPPRNAERPRSGGRSRSVSTGH</sequence>
<evidence type="ECO:0000256" key="10">
    <source>
        <dbReference type="SAM" id="MobiDB-lite"/>
    </source>
</evidence>
<dbReference type="PROSITE" id="PS00165">
    <property type="entry name" value="DEHYDRATASE_SER_THR"/>
    <property type="match status" value="1"/>
</dbReference>
<accession>A0ABM8H4Y3</accession>
<evidence type="ECO:0000256" key="1">
    <source>
        <dbReference type="ARBA" id="ARBA00001933"/>
    </source>
</evidence>
<comment type="cofactor">
    <cofactor evidence="1">
        <name>pyridoxal 5'-phosphate</name>
        <dbReference type="ChEBI" id="CHEBI:597326"/>
    </cofactor>
</comment>
<dbReference type="CDD" id="cd01562">
    <property type="entry name" value="Thr-dehyd"/>
    <property type="match status" value="1"/>
</dbReference>
<evidence type="ECO:0000313" key="14">
    <source>
        <dbReference type="Proteomes" id="UP001321477"/>
    </source>
</evidence>
<keyword evidence="9" id="KW-0456">Lyase</keyword>
<comment type="pathway">
    <text evidence="2">Amino-acid degradation; L-threonine degradation via propanoate pathway; propanoate from L-threonine: step 1/4.</text>
</comment>
<feature type="region of interest" description="Disordered" evidence="10">
    <location>
        <begin position="404"/>
        <end position="461"/>
    </location>
</feature>
<name>A0ABM8H4Y3_9MICO</name>
<evidence type="ECO:0000256" key="6">
    <source>
        <dbReference type="ARBA" id="ARBA00022248"/>
    </source>
</evidence>
<dbReference type="InterPro" id="IPR000634">
    <property type="entry name" value="Ser/Thr_deHydtase_PyrdxlP-BS"/>
</dbReference>
<dbReference type="InterPro" id="IPR001926">
    <property type="entry name" value="TrpB-like_PALP"/>
</dbReference>
<evidence type="ECO:0000256" key="3">
    <source>
        <dbReference type="ARBA" id="ARBA00010869"/>
    </source>
</evidence>
<evidence type="ECO:0000256" key="5">
    <source>
        <dbReference type="ARBA" id="ARBA00012096"/>
    </source>
</evidence>
<evidence type="ECO:0000256" key="7">
    <source>
        <dbReference type="ARBA" id="ARBA00022533"/>
    </source>
</evidence>
<dbReference type="EC" id="4.3.1.19" evidence="5"/>